<gene>
    <name evidence="1" type="ORF">WH96_18720</name>
</gene>
<dbReference type="RefSeq" id="WP_047765822.1">
    <property type="nucleotide sequence ID" value="NZ_LAQL01000018.1"/>
</dbReference>
<dbReference type="InterPro" id="IPR015943">
    <property type="entry name" value="WD40/YVTN_repeat-like_dom_sf"/>
</dbReference>
<keyword evidence="2" id="KW-1185">Reference proteome</keyword>
<evidence type="ECO:0008006" key="3">
    <source>
        <dbReference type="Google" id="ProtNLM"/>
    </source>
</evidence>
<comment type="caution">
    <text evidence="1">The sequence shown here is derived from an EMBL/GenBank/DDBJ whole genome shotgun (WGS) entry which is preliminary data.</text>
</comment>
<dbReference type="OrthoDB" id="9813349at2"/>
<name>A0A0H2M9N6_9PROT</name>
<reference evidence="1 2" key="1">
    <citation type="submission" date="2015-03" db="EMBL/GenBank/DDBJ databases">
        <title>Genome Sequence of Kiloniella spongiae MEBiC09566, isolated from a marine sponge.</title>
        <authorList>
            <person name="Shao Z."/>
            <person name="Wang L."/>
            <person name="Li X."/>
        </authorList>
    </citation>
    <scope>NUCLEOTIDE SEQUENCE [LARGE SCALE GENOMIC DNA]</scope>
    <source>
        <strain evidence="1 2">MEBiC09566</strain>
    </source>
</reference>
<evidence type="ECO:0000313" key="1">
    <source>
        <dbReference type="EMBL" id="KLN59239.1"/>
    </source>
</evidence>
<dbReference type="SUPFAM" id="SSF82171">
    <property type="entry name" value="DPP6 N-terminal domain-like"/>
    <property type="match status" value="1"/>
</dbReference>
<proteinExistence type="predicted"/>
<organism evidence="1 2">
    <name type="scientific">Kiloniella spongiae</name>
    <dbReference type="NCBI Taxonomy" id="1489064"/>
    <lineage>
        <taxon>Bacteria</taxon>
        <taxon>Pseudomonadati</taxon>
        <taxon>Pseudomonadota</taxon>
        <taxon>Alphaproteobacteria</taxon>
        <taxon>Rhodospirillales</taxon>
        <taxon>Kiloniellaceae</taxon>
        <taxon>Kiloniella</taxon>
    </lineage>
</organism>
<evidence type="ECO:0000313" key="2">
    <source>
        <dbReference type="Proteomes" id="UP000035444"/>
    </source>
</evidence>
<dbReference type="Gene3D" id="2.130.10.10">
    <property type="entry name" value="YVTN repeat-like/Quinoprotein amine dehydrogenase"/>
    <property type="match status" value="1"/>
</dbReference>
<sequence>MTDVSAIQHFCPIRRVGEGELHHFFGYYNKNVWDRTGRYFLSNQVQMMTQDLTGKEIAKVGYFDLEDSDKYFPIGSTTTWNWQMGCQLQWLEGKKGRHIIYNTRSEDGEGTVYPNFCSTIYDVETGIEKKLPLPIYVVAPNSEYALSVDYSRFQKTHRTIGYSATHQEPELPLAPDNDGIWRMDIETGNYKQILSLKDLFNFNHVSSMDKAIHWVTHLEVCPNSSRFLFIHRWTERVEDEFCFLHRLFTINEDGSDLRLLECTDHPIPQLAKDFDPDAIGTFDYEKSEYQISHPVWKDDDTVIVWGPHKGKIHYHLYDDKTNQVKVLGKEHLTENGHMTFSKDGRWLLSDTYPDDVTNERYLILYDVDNNQRYNIGSFYTPVDLGKHNRCDLHPRWSPDCQKVCIDSVHEGSRQRYVIDVSELVNS</sequence>
<protein>
    <recommendedName>
        <fullName evidence="3">Oligogalacturonate lyase domain-containing protein</fullName>
    </recommendedName>
</protein>
<dbReference type="Proteomes" id="UP000035444">
    <property type="component" value="Unassembled WGS sequence"/>
</dbReference>
<dbReference type="AlphaFoldDB" id="A0A0H2M9N6"/>
<accession>A0A0H2M9N6</accession>
<dbReference type="STRING" id="1489064.WH96_18720"/>
<dbReference type="PATRIC" id="fig|1489064.4.peg.753"/>
<dbReference type="EMBL" id="LAQL01000018">
    <property type="protein sequence ID" value="KLN59239.1"/>
    <property type="molecule type" value="Genomic_DNA"/>
</dbReference>